<keyword evidence="1" id="KW-0812">Transmembrane</keyword>
<organism evidence="2 3">
    <name type="scientific">Paenibacillus oryzisoli</name>
    <dbReference type="NCBI Taxonomy" id="1850517"/>
    <lineage>
        <taxon>Bacteria</taxon>
        <taxon>Bacillati</taxon>
        <taxon>Bacillota</taxon>
        <taxon>Bacilli</taxon>
        <taxon>Bacillales</taxon>
        <taxon>Paenibacillaceae</taxon>
        <taxon>Paenibacillus</taxon>
    </lineage>
</organism>
<feature type="transmembrane region" description="Helical" evidence="1">
    <location>
        <begin position="6"/>
        <end position="26"/>
    </location>
</feature>
<reference evidence="2 3" key="1">
    <citation type="submission" date="2016-05" db="EMBL/GenBank/DDBJ databases">
        <title>Paenibacillus sp. 1ZS3-15 nov., isolated from the rhizosphere soil.</title>
        <authorList>
            <person name="Zhang X.X."/>
            <person name="Zhang J."/>
        </authorList>
    </citation>
    <scope>NUCLEOTIDE SEQUENCE [LARGE SCALE GENOMIC DNA]</scope>
    <source>
        <strain evidence="2 3">1ZS3-15</strain>
    </source>
</reference>
<dbReference type="SUPFAM" id="SSF48208">
    <property type="entry name" value="Six-hairpin glycosidases"/>
    <property type="match status" value="1"/>
</dbReference>
<dbReference type="STRING" id="1850517.A8708_11335"/>
<dbReference type="AlphaFoldDB" id="A0A197ZZE8"/>
<evidence type="ECO:0000256" key="1">
    <source>
        <dbReference type="SAM" id="Phobius"/>
    </source>
</evidence>
<dbReference type="EMBL" id="LYPB01000091">
    <property type="protein sequence ID" value="OAS14108.1"/>
    <property type="molecule type" value="Genomic_DNA"/>
</dbReference>
<dbReference type="InterPro" id="IPR012341">
    <property type="entry name" value="6hp_glycosidase-like_sf"/>
</dbReference>
<accession>A0A197ZZE8</accession>
<dbReference type="InterPro" id="IPR008928">
    <property type="entry name" value="6-hairpin_glycosidase_sf"/>
</dbReference>
<evidence type="ECO:0000313" key="3">
    <source>
        <dbReference type="Proteomes" id="UP000078454"/>
    </source>
</evidence>
<evidence type="ECO:0000313" key="2">
    <source>
        <dbReference type="EMBL" id="OAS14108.1"/>
    </source>
</evidence>
<dbReference type="GO" id="GO:0005975">
    <property type="term" value="P:carbohydrate metabolic process"/>
    <property type="evidence" value="ECO:0007669"/>
    <property type="project" value="InterPro"/>
</dbReference>
<name>A0A197ZZE8_9BACL</name>
<dbReference type="Gene3D" id="1.50.10.10">
    <property type="match status" value="1"/>
</dbReference>
<keyword evidence="3" id="KW-1185">Reference proteome</keyword>
<keyword evidence="1" id="KW-0472">Membrane</keyword>
<keyword evidence="1" id="KW-1133">Transmembrane helix</keyword>
<protein>
    <recommendedName>
        <fullName evidence="4">Glycosyl hydrolase</fullName>
    </recommendedName>
</protein>
<gene>
    <name evidence="2" type="ORF">A8708_11335</name>
</gene>
<evidence type="ECO:0008006" key="4">
    <source>
        <dbReference type="Google" id="ProtNLM"/>
    </source>
</evidence>
<proteinExistence type="predicted"/>
<sequence length="374" mass="42651">MSRNLVRISLGLIGIYVIYVVIHYMFGDTPRLQRQVSSQYGQIMQVTDNRNMLLGFIRDKLTSKHGVYTNLKDTDQLGAAASGHEVLSESAGILMRYYALTGQREKFDEQWQQAKLVFDTPYGFSYRYSPKQNKQYPMNAIVDDLRIVRALDEASVAFGIKSYRKEAEAYGKRVYQYNVENGQLRDFYDPTYKMTNSFLTLCYIDAASLELVPISRKKKAALETSMLQIAQKGYLSDSFPFYQTRYDFDKKDYQSEVINTVESLLTILNLAEVKLEQPASIQYIKAQVKAGTLFGQYNQDGKPLTEVRSTAIYAIAAMIGSVIKDQELYTDSIRKMNEFQIHNPQSPLNGGFGDVNVAQAYSFDNLMALLAYTY</sequence>
<dbReference type="Proteomes" id="UP000078454">
    <property type="component" value="Unassembled WGS sequence"/>
</dbReference>
<dbReference type="RefSeq" id="WP_068670434.1">
    <property type="nucleotide sequence ID" value="NZ_LYPB01000091.1"/>
</dbReference>
<comment type="caution">
    <text evidence="2">The sequence shown here is derived from an EMBL/GenBank/DDBJ whole genome shotgun (WGS) entry which is preliminary data.</text>
</comment>